<dbReference type="SUPFAM" id="SSF52058">
    <property type="entry name" value="L domain-like"/>
    <property type="match status" value="1"/>
</dbReference>
<dbReference type="PANTHER" id="PTHR47566">
    <property type="match status" value="1"/>
</dbReference>
<dbReference type="NCBIfam" id="TIGR04131">
    <property type="entry name" value="Bac_Flav_CTERM"/>
    <property type="match status" value="1"/>
</dbReference>
<proteinExistence type="predicted"/>
<gene>
    <name evidence="3" type="ORF">DIS18_05195</name>
</gene>
<reference evidence="4" key="2">
    <citation type="submission" date="2018-05" db="EMBL/GenBank/DDBJ databases">
        <title>Algibacter marinivivus sp. nov., isolated from sample around a algae.</title>
        <authorList>
            <person name="Lu D."/>
        </authorList>
    </citation>
    <scope>NUCLEOTIDE SEQUENCE [LARGE SCALE GENOMIC DNA]</scope>
    <source>
        <strain evidence="4">ZY111</strain>
    </source>
</reference>
<keyword evidence="1" id="KW-0433">Leucine-rich repeat</keyword>
<reference evidence="4" key="3">
    <citation type="submission" date="2018-05" db="EMBL/GenBank/DDBJ databases">
        <authorList>
            <person name="Lu D."/>
        </authorList>
    </citation>
    <scope>NUCLEOTIDE SEQUENCE [LARGE SCALE GENOMIC DNA]</scope>
    <source>
        <strain evidence="4">ZY111</strain>
    </source>
</reference>
<dbReference type="InterPro" id="IPR052574">
    <property type="entry name" value="CDIRP"/>
</dbReference>
<dbReference type="EMBL" id="QFRI01000001">
    <property type="protein sequence ID" value="PWH83948.1"/>
    <property type="molecule type" value="Genomic_DNA"/>
</dbReference>
<dbReference type="OrthoDB" id="1652165at2"/>
<organism evidence="3 4">
    <name type="scientific">Algibacter marinivivus</name>
    <dbReference type="NCBI Taxonomy" id="2100723"/>
    <lineage>
        <taxon>Bacteria</taxon>
        <taxon>Pseudomonadati</taxon>
        <taxon>Bacteroidota</taxon>
        <taxon>Flavobacteriia</taxon>
        <taxon>Flavobacteriales</taxon>
        <taxon>Flavobacteriaceae</taxon>
        <taxon>Algibacter</taxon>
    </lineage>
</organism>
<evidence type="ECO:0000313" key="3">
    <source>
        <dbReference type="EMBL" id="PWH83948.1"/>
    </source>
</evidence>
<comment type="caution">
    <text evidence="3">The sequence shown here is derived from an EMBL/GenBank/DDBJ whole genome shotgun (WGS) entry which is preliminary data.</text>
</comment>
<dbReference type="Pfam" id="PF13585">
    <property type="entry name" value="CHU_C"/>
    <property type="match status" value="1"/>
</dbReference>
<evidence type="ECO:0008006" key="5">
    <source>
        <dbReference type="Google" id="ProtNLM"/>
    </source>
</evidence>
<evidence type="ECO:0000313" key="4">
    <source>
        <dbReference type="Proteomes" id="UP000245375"/>
    </source>
</evidence>
<dbReference type="PANTHER" id="PTHR47566:SF1">
    <property type="entry name" value="PROTEIN NUD1"/>
    <property type="match status" value="1"/>
</dbReference>
<protein>
    <recommendedName>
        <fullName evidence="5">Gliding motility-associated C-terminal domain-containing protein</fullName>
    </recommendedName>
</protein>
<accession>A0A2U2X841</accession>
<dbReference type="GO" id="GO:0035591">
    <property type="term" value="F:signaling adaptor activity"/>
    <property type="evidence" value="ECO:0007669"/>
    <property type="project" value="TreeGrafter"/>
</dbReference>
<evidence type="ECO:0000256" key="1">
    <source>
        <dbReference type="ARBA" id="ARBA00022614"/>
    </source>
</evidence>
<keyword evidence="2" id="KW-0677">Repeat</keyword>
<dbReference type="Gene3D" id="3.80.10.10">
    <property type="entry name" value="Ribonuclease Inhibitor"/>
    <property type="match status" value="1"/>
</dbReference>
<dbReference type="RefSeq" id="WP_109351954.1">
    <property type="nucleotide sequence ID" value="NZ_QFRI01000001.1"/>
</dbReference>
<dbReference type="Proteomes" id="UP000245375">
    <property type="component" value="Unassembled WGS sequence"/>
</dbReference>
<dbReference type="InterPro" id="IPR026341">
    <property type="entry name" value="T9SS_type_B"/>
</dbReference>
<dbReference type="AlphaFoldDB" id="A0A2U2X841"/>
<evidence type="ECO:0000256" key="2">
    <source>
        <dbReference type="ARBA" id="ARBA00022737"/>
    </source>
</evidence>
<reference evidence="3 4" key="1">
    <citation type="submission" date="2018-05" db="EMBL/GenBank/DDBJ databases">
        <title>Algibacter marinivivus sp. nov., isolated from sample around a algae.</title>
        <authorList>
            <person name="Zhong X."/>
        </authorList>
    </citation>
    <scope>NUCLEOTIDE SEQUENCE [LARGE SCALE GENOMIC DNA]</scope>
    <source>
        <strain evidence="3 4">ZY111</strain>
    </source>
</reference>
<name>A0A2U2X841_9FLAO</name>
<dbReference type="InterPro" id="IPR032675">
    <property type="entry name" value="LRR_dom_sf"/>
</dbReference>
<sequence>MCSKTKLTIIGFCFISFNCLCQNTFIPDDNFEQALIDLGYDSLPLDDNVPTANINGITDLDVSARNISDLTGIEDFLGLLNLDCSDNQLLTLNVSQNTNLIELYCGINQISNLNLTSLSNLVRLWCFNNQLTSLNVTQNPGLISLRCENNQLTTLDTSALSSLNVFICEQNQISSLDISNNTGLNRLQCGNNLLSNLDISFNTNLSFLSCEQNLITNLNTEDNSRLAFLYCYSNQITALDFTQNTNLTDLNSSNNRLCFLNLKNGNNNNFVAVNFDTNPDLNCVIVDNVNGNHSTWVPNTFTNYVEFNSECSGFVPIDNLPNIIGTSFTLPSLNNGNYFTESGGLGTQLNSGDIITTSQTIYIYNETTCDNNESSFNVTISNEDYFIPKYFTPNNDGANDVWQVYDRLNLVNNISIFNRHGKLIKFLPNSASSWDGTFNGEFLSSGSYWYEIVLNSKKVLRGYFALKR</sequence>
<keyword evidence="4" id="KW-1185">Reference proteome</keyword>